<dbReference type="InterPro" id="IPR006175">
    <property type="entry name" value="YjgF/YER057c/UK114"/>
</dbReference>
<sequence>MPAVGHSYLRTRRAGDLLHVAGQTPKIDGKLVFEGIRGQDVDIGTARRAAESCAIDSLASIAAEVDLDDVSCLAKATAFVASDPRFDKQAVVADAASDLLLLALGERGRPARTTIGVASLPGGAPVEIEVSAWCPAADPDRDFGSAIAPRTGKEVQATSRSGQLLGPVVAGRLSSLPGRAAGRRAPSPMRDQPFQGRPPQLSRCPATGSEKPRWLADASEGAQLARLTNSQVNHGVTAAYVPPAGLVQHPHETRLAVSCDFP</sequence>
<protein>
    <recommendedName>
        <fullName evidence="4">Enamine deaminase RidA, house cleaning of reactive enamine intermediates, YjgF/YER057c/UK114 family</fullName>
    </recommendedName>
</protein>
<dbReference type="PANTHER" id="PTHR43760:SF1">
    <property type="entry name" value="ENDORIBONUCLEASE L-PSP_CHORISMATE MUTASE-LIKE DOMAIN-CONTAINING PROTEIN"/>
    <property type="match status" value="1"/>
</dbReference>
<dbReference type="Gene3D" id="3.30.1330.40">
    <property type="entry name" value="RutC-like"/>
    <property type="match status" value="1"/>
</dbReference>
<dbReference type="CDD" id="cd02199">
    <property type="entry name" value="YjgF_YER057c_UK114_like_1"/>
    <property type="match status" value="1"/>
</dbReference>
<feature type="region of interest" description="Disordered" evidence="1">
    <location>
        <begin position="177"/>
        <end position="213"/>
    </location>
</feature>
<organism evidence="2 3">
    <name type="scientific">Amycolatopsis ultiminotia</name>
    <dbReference type="NCBI Taxonomy" id="543629"/>
    <lineage>
        <taxon>Bacteria</taxon>
        <taxon>Bacillati</taxon>
        <taxon>Actinomycetota</taxon>
        <taxon>Actinomycetes</taxon>
        <taxon>Pseudonocardiales</taxon>
        <taxon>Pseudonocardiaceae</taxon>
        <taxon>Amycolatopsis</taxon>
    </lineage>
</organism>
<accession>A0ABP6XJW3</accession>
<dbReference type="InterPro" id="IPR035959">
    <property type="entry name" value="RutC-like_sf"/>
</dbReference>
<dbReference type="Pfam" id="PF01042">
    <property type="entry name" value="Ribonuc_L-PSP"/>
    <property type="match status" value="1"/>
</dbReference>
<dbReference type="Proteomes" id="UP001500689">
    <property type="component" value="Unassembled WGS sequence"/>
</dbReference>
<name>A0ABP6XJW3_9PSEU</name>
<evidence type="ECO:0000313" key="3">
    <source>
        <dbReference type="Proteomes" id="UP001500689"/>
    </source>
</evidence>
<reference evidence="3" key="1">
    <citation type="journal article" date="2019" name="Int. J. Syst. Evol. Microbiol.">
        <title>The Global Catalogue of Microorganisms (GCM) 10K type strain sequencing project: providing services to taxonomists for standard genome sequencing and annotation.</title>
        <authorList>
            <consortium name="The Broad Institute Genomics Platform"/>
            <consortium name="The Broad Institute Genome Sequencing Center for Infectious Disease"/>
            <person name="Wu L."/>
            <person name="Ma J."/>
        </authorList>
    </citation>
    <scope>NUCLEOTIDE SEQUENCE [LARGE SCALE GENOMIC DNA]</scope>
    <source>
        <strain evidence="3">JCM 16898</strain>
    </source>
</reference>
<dbReference type="SUPFAM" id="SSF55298">
    <property type="entry name" value="YjgF-like"/>
    <property type="match status" value="1"/>
</dbReference>
<dbReference type="PANTHER" id="PTHR43760">
    <property type="entry name" value="ENDORIBONUCLEASE-RELATED"/>
    <property type="match status" value="1"/>
</dbReference>
<evidence type="ECO:0008006" key="4">
    <source>
        <dbReference type="Google" id="ProtNLM"/>
    </source>
</evidence>
<evidence type="ECO:0000313" key="2">
    <source>
        <dbReference type="EMBL" id="GAA3567915.1"/>
    </source>
</evidence>
<keyword evidence="3" id="KW-1185">Reference proteome</keyword>
<dbReference type="InterPro" id="IPR013813">
    <property type="entry name" value="Endoribo_LPSP/chorism_mut-like"/>
</dbReference>
<proteinExistence type="predicted"/>
<comment type="caution">
    <text evidence="2">The sequence shown here is derived from an EMBL/GenBank/DDBJ whole genome shotgun (WGS) entry which is preliminary data.</text>
</comment>
<gene>
    <name evidence="2" type="ORF">GCM10022222_59820</name>
</gene>
<evidence type="ECO:0000256" key="1">
    <source>
        <dbReference type="SAM" id="MobiDB-lite"/>
    </source>
</evidence>
<dbReference type="EMBL" id="BAAAZN010000014">
    <property type="protein sequence ID" value="GAA3567915.1"/>
    <property type="molecule type" value="Genomic_DNA"/>
</dbReference>